<comment type="caution">
    <text evidence="2">The sequence shown here is derived from an EMBL/GenBank/DDBJ whole genome shotgun (WGS) entry which is preliminary data.</text>
</comment>
<protein>
    <submittedName>
        <fullName evidence="2">Uncharacterized protein</fullName>
    </submittedName>
</protein>
<evidence type="ECO:0000256" key="1">
    <source>
        <dbReference type="SAM" id="SignalP"/>
    </source>
</evidence>
<evidence type="ECO:0000313" key="3">
    <source>
        <dbReference type="Proteomes" id="UP000664781"/>
    </source>
</evidence>
<sequence length="167" mass="17224">MLNRARAMTALTAAALTAALSAGTAAQATPATTSDPGELAVKRALVAAGSSPDADFTVTPGGTGAANWNASRYGYTGTFRDGSSILDVAWTSSRLESFGIAPDRTIWHAWPGSGRWQEMPHNGRADDTGAAAAQGARRAVSVEVYGSGYWCSVDPGNGQWGAWSRCG</sequence>
<accession>A0A939FQQ5</accession>
<dbReference type="RefSeq" id="WP_143587609.1">
    <property type="nucleotide sequence ID" value="NZ_JAFMOF010000003.1"/>
</dbReference>
<dbReference type="AlphaFoldDB" id="A0A939FQQ5"/>
<name>A0A939FQQ5_9ACTN</name>
<proteinExistence type="predicted"/>
<organism evidence="2 3">
    <name type="scientific">Streptomyces triculaminicus</name>
    <dbReference type="NCBI Taxonomy" id="2816232"/>
    <lineage>
        <taxon>Bacteria</taxon>
        <taxon>Bacillati</taxon>
        <taxon>Actinomycetota</taxon>
        <taxon>Actinomycetes</taxon>
        <taxon>Kitasatosporales</taxon>
        <taxon>Streptomycetaceae</taxon>
        <taxon>Streptomyces</taxon>
    </lineage>
</organism>
<feature type="signal peptide" evidence="1">
    <location>
        <begin position="1"/>
        <end position="28"/>
    </location>
</feature>
<gene>
    <name evidence="2" type="ORF">J1792_20880</name>
</gene>
<reference evidence="2" key="1">
    <citation type="submission" date="2021-03" db="EMBL/GenBank/DDBJ databases">
        <title>Streptomyces strains.</title>
        <authorList>
            <person name="Lund M.B."/>
            <person name="Toerring T."/>
        </authorList>
    </citation>
    <scope>NUCLEOTIDE SEQUENCE</scope>
    <source>
        <strain evidence="2">JCM 4242</strain>
    </source>
</reference>
<dbReference type="Proteomes" id="UP000664781">
    <property type="component" value="Unassembled WGS sequence"/>
</dbReference>
<evidence type="ECO:0000313" key="2">
    <source>
        <dbReference type="EMBL" id="MBO0655144.1"/>
    </source>
</evidence>
<feature type="chain" id="PRO_5036968593" evidence="1">
    <location>
        <begin position="29"/>
        <end position="167"/>
    </location>
</feature>
<keyword evidence="3" id="KW-1185">Reference proteome</keyword>
<keyword evidence="1" id="KW-0732">Signal</keyword>
<dbReference type="EMBL" id="JAFMOF010000003">
    <property type="protein sequence ID" value="MBO0655144.1"/>
    <property type="molecule type" value="Genomic_DNA"/>
</dbReference>